<dbReference type="CDD" id="cd03130">
    <property type="entry name" value="GATase1_CobB"/>
    <property type="match status" value="1"/>
</dbReference>
<keyword evidence="7" id="KW-0169">Cobalamin biosynthesis</keyword>
<evidence type="ECO:0000259" key="9">
    <source>
        <dbReference type="Pfam" id="PF07685"/>
    </source>
</evidence>
<dbReference type="InterPro" id="IPR011698">
    <property type="entry name" value="GATase_3"/>
</dbReference>
<comment type="miscellaneous">
    <text evidence="7">The a and c carboxylates of cobyrinate are activated for nucleophilic attack via formation of a phosphorylated intermediate by ATP. CbiA catalyzes first the amidation of the c-carboxylate, and then that of the a-carboxylate.</text>
</comment>
<keyword evidence="5 7" id="KW-0460">Magnesium</keyword>
<feature type="active site" description="Nucleophile" evidence="7">
    <location>
        <position position="394"/>
    </location>
</feature>
<dbReference type="EC" id="6.3.5.11" evidence="7"/>
<dbReference type="CDD" id="cd05388">
    <property type="entry name" value="CobB_N"/>
    <property type="match status" value="1"/>
</dbReference>
<dbReference type="InterPro" id="IPR029062">
    <property type="entry name" value="Class_I_gatase-like"/>
</dbReference>
<accession>K9W4P3</accession>
<name>K9W4P3_9CYAN</name>
<comment type="cofactor">
    <cofactor evidence="1 7">
        <name>Mg(2+)</name>
        <dbReference type="ChEBI" id="CHEBI:18420"/>
    </cofactor>
</comment>
<dbReference type="GO" id="GO:0042242">
    <property type="term" value="F:cobyrinic acid a,c-diamide synthase activity"/>
    <property type="evidence" value="ECO:0007669"/>
    <property type="project" value="UniProtKB-UniRule"/>
</dbReference>
<dbReference type="NCBIfam" id="NF002204">
    <property type="entry name" value="PRK01077.1"/>
    <property type="match status" value="1"/>
</dbReference>
<keyword evidence="2 7" id="KW-0436">Ligase</keyword>
<dbReference type="Gene3D" id="3.40.50.300">
    <property type="entry name" value="P-loop containing nucleotide triphosphate hydrolases"/>
    <property type="match status" value="1"/>
</dbReference>
<dbReference type="GO" id="GO:0005524">
    <property type="term" value="F:ATP binding"/>
    <property type="evidence" value="ECO:0007669"/>
    <property type="project" value="UniProtKB-UniRule"/>
</dbReference>
<comment type="catalytic activity">
    <reaction evidence="7">
        <text>cob(II)yrinate + 2 L-glutamine + 2 ATP + 2 H2O = cob(II)yrinate a,c diamide + 2 L-glutamate + 2 ADP + 2 phosphate + 2 H(+)</text>
        <dbReference type="Rhea" id="RHEA:26289"/>
        <dbReference type="ChEBI" id="CHEBI:15377"/>
        <dbReference type="ChEBI" id="CHEBI:15378"/>
        <dbReference type="ChEBI" id="CHEBI:29985"/>
        <dbReference type="ChEBI" id="CHEBI:30616"/>
        <dbReference type="ChEBI" id="CHEBI:43474"/>
        <dbReference type="ChEBI" id="CHEBI:58359"/>
        <dbReference type="ChEBI" id="CHEBI:58537"/>
        <dbReference type="ChEBI" id="CHEBI:58894"/>
        <dbReference type="ChEBI" id="CHEBI:456216"/>
        <dbReference type="EC" id="6.3.5.11"/>
    </reaction>
</comment>
<evidence type="ECO:0000256" key="1">
    <source>
        <dbReference type="ARBA" id="ARBA00001946"/>
    </source>
</evidence>
<dbReference type="eggNOG" id="COG1797">
    <property type="taxonomic scope" value="Bacteria"/>
</dbReference>
<keyword evidence="4 7" id="KW-0067">ATP-binding</keyword>
<reference evidence="10 11" key="1">
    <citation type="submission" date="2012-06" db="EMBL/GenBank/DDBJ databases">
        <title>Finished chromosome of genome of Crinalium epipsammum PCC 9333.</title>
        <authorList>
            <consortium name="US DOE Joint Genome Institute"/>
            <person name="Gugger M."/>
            <person name="Coursin T."/>
            <person name="Rippka R."/>
            <person name="Tandeau De Marsac N."/>
            <person name="Huntemann M."/>
            <person name="Wei C.-L."/>
            <person name="Han J."/>
            <person name="Detter J.C."/>
            <person name="Han C."/>
            <person name="Tapia R."/>
            <person name="Davenport K."/>
            <person name="Daligault H."/>
            <person name="Erkkila T."/>
            <person name="Gu W."/>
            <person name="Munk A.C.C."/>
            <person name="Teshima H."/>
            <person name="Xu Y."/>
            <person name="Chain P."/>
            <person name="Chen A."/>
            <person name="Krypides N."/>
            <person name="Mavromatis K."/>
            <person name="Markowitz V."/>
            <person name="Szeto E."/>
            <person name="Ivanova N."/>
            <person name="Mikhailova N."/>
            <person name="Ovchinnikova G."/>
            <person name="Pagani I."/>
            <person name="Pati A."/>
            <person name="Goodwin L."/>
            <person name="Peters L."/>
            <person name="Pitluck S."/>
            <person name="Woyke T."/>
            <person name="Kerfeld C."/>
        </authorList>
    </citation>
    <scope>NUCLEOTIDE SEQUENCE [LARGE SCALE GENOMIC DNA]</scope>
    <source>
        <strain evidence="10 11">PCC 9333</strain>
    </source>
</reference>
<keyword evidence="3 7" id="KW-0547">Nucleotide-binding</keyword>
<dbReference type="PANTHER" id="PTHR43873">
    <property type="entry name" value="COBYRINATE A,C-DIAMIDE SYNTHASE"/>
    <property type="match status" value="1"/>
</dbReference>
<dbReference type="GO" id="GO:0009236">
    <property type="term" value="P:cobalamin biosynthetic process"/>
    <property type="evidence" value="ECO:0007669"/>
    <property type="project" value="UniProtKB-UniRule"/>
</dbReference>
<comment type="domain">
    <text evidence="7">Comprises of two domains. The C-terminal domain contains the binding site for glutamine and catalyzes the hydrolysis of this substrate to glutamate and ammonia. The N-terminal domain is anticipated to bind ATP and cobyrinate and catalyzes the ultimate synthesis of the diamide product. The ammonia produced via the glutaminase domain is probably translocated to the adjacent domain via a molecular tunnel, where it reacts with an activated intermediate.</text>
</comment>
<comment type="similarity">
    <text evidence="7">Belongs to the CobB/CbiA family.</text>
</comment>
<dbReference type="InterPro" id="IPR002586">
    <property type="entry name" value="CobQ/CobB/MinD/ParA_Nub-bd_dom"/>
</dbReference>
<keyword evidence="6 7" id="KW-0315">Glutamine amidotransferase</keyword>
<evidence type="ECO:0000256" key="7">
    <source>
        <dbReference type="HAMAP-Rule" id="MF_00027"/>
    </source>
</evidence>
<evidence type="ECO:0000256" key="6">
    <source>
        <dbReference type="ARBA" id="ARBA00022962"/>
    </source>
</evidence>
<dbReference type="InterPro" id="IPR004484">
    <property type="entry name" value="CbiA/CobB_synth"/>
</dbReference>
<dbReference type="UniPathway" id="UPA00148">
    <property type="reaction ID" value="UER00231"/>
</dbReference>
<dbReference type="InterPro" id="IPR027417">
    <property type="entry name" value="P-loop_NTPase"/>
</dbReference>
<feature type="site" description="Increases nucleophilicity of active site Cys" evidence="7">
    <location>
        <position position="496"/>
    </location>
</feature>
<dbReference type="RefSeq" id="WP_015204530.1">
    <property type="nucleotide sequence ID" value="NC_019753.1"/>
</dbReference>
<dbReference type="HOGENOM" id="CLU_022752_2_0_3"/>
<dbReference type="KEGG" id="cep:Cri9333_3603"/>
<dbReference type="PROSITE" id="PS51274">
    <property type="entry name" value="GATASE_COBBQ"/>
    <property type="match status" value="1"/>
</dbReference>
<dbReference type="AlphaFoldDB" id="K9W4P3"/>
<gene>
    <name evidence="7" type="primary">cbiA</name>
    <name evidence="10" type="ORF">Cri9333_3603</name>
</gene>
<sequence>MALVIAGERSGVGKTTITLAMLACLQRRGLQVQSFKVGPDYIDPMFHQYVTGGASRNLDPVLTSEDYVQQCFTRHIQSVDYALVEGVMGLFDGVKVTGDWRLGTGKNNFELNLDNDGATNQINSHPIANHQILTDFASTAHIARLLSLPVVLVIDCSRLSGSVAAIAHGYLSFDPRLKIAGVVLNRVGSDRHLELLQDALEPSHLPILGTFRRQDNINIPDRHLGLVPTGEIAELDSLIDKLAYLGETCFNWELLLPLLKAETNSPQNQDEIPSIAPPRISGRGWGGVNPDKHNRILQPLQNSLKNMEGVRIAVARDRAFNFYYQDNLDQLKNLGAELIFWSPLTDTELPENVQGMYFGGGFPEVFAQELSNNTSAKDTVKKAILAGMPTYAECGGLMYLCEDIVNFEQQSYPMVGVLPTTAVMSCRLSLGYRIAIALQDSPLLSKSATVWGHEFHRSFLSKTPTQPLYNLHSYSAHTSATIEGWSLHQLHASYVHLHFGANPQIPLRFWQHCYQWQFNAIT</sequence>
<dbReference type="OrthoDB" id="9764035at2"/>
<dbReference type="HAMAP" id="MF_00027">
    <property type="entry name" value="CobB_CbiA"/>
    <property type="match status" value="1"/>
</dbReference>
<evidence type="ECO:0000256" key="5">
    <source>
        <dbReference type="ARBA" id="ARBA00022842"/>
    </source>
</evidence>
<dbReference type="Proteomes" id="UP000010472">
    <property type="component" value="Chromosome"/>
</dbReference>
<evidence type="ECO:0000313" key="11">
    <source>
        <dbReference type="Proteomes" id="UP000010472"/>
    </source>
</evidence>
<organism evidence="10 11">
    <name type="scientific">Crinalium epipsammum PCC 9333</name>
    <dbReference type="NCBI Taxonomy" id="1173022"/>
    <lineage>
        <taxon>Bacteria</taxon>
        <taxon>Bacillati</taxon>
        <taxon>Cyanobacteriota</taxon>
        <taxon>Cyanophyceae</taxon>
        <taxon>Gomontiellales</taxon>
        <taxon>Gomontiellaceae</taxon>
        <taxon>Crinalium</taxon>
    </lineage>
</organism>
<evidence type="ECO:0000313" key="10">
    <source>
        <dbReference type="EMBL" id="AFZ14425.1"/>
    </source>
</evidence>
<dbReference type="Pfam" id="PF07685">
    <property type="entry name" value="GATase_3"/>
    <property type="match status" value="1"/>
</dbReference>
<evidence type="ECO:0000256" key="4">
    <source>
        <dbReference type="ARBA" id="ARBA00022840"/>
    </source>
</evidence>
<keyword evidence="11" id="KW-1185">Reference proteome</keyword>
<evidence type="ECO:0000256" key="3">
    <source>
        <dbReference type="ARBA" id="ARBA00022741"/>
    </source>
</evidence>
<comment type="function">
    <text evidence="7">Catalyzes the ATP-dependent amidation of the two carboxylate groups at positions a and c of cobyrinate, using either L-glutamine or ammonia as the nitrogen source.</text>
</comment>
<dbReference type="STRING" id="1173022.Cri9333_3603"/>
<protein>
    <recommendedName>
        <fullName evidence="7">Cobyrinate a,c-diamide synthase</fullName>
        <ecNumber evidence="7">6.3.5.11</ecNumber>
    </recommendedName>
    <alternativeName>
        <fullName evidence="7">Cobyrinic acid a,c-diamide synthetase</fullName>
    </alternativeName>
</protein>
<dbReference type="Pfam" id="PF01656">
    <property type="entry name" value="CbiA"/>
    <property type="match status" value="1"/>
</dbReference>
<feature type="domain" description="CobB/CobQ-like glutamine amidotransferase" evidence="9">
    <location>
        <begin position="311"/>
        <end position="502"/>
    </location>
</feature>
<evidence type="ECO:0000259" key="8">
    <source>
        <dbReference type="Pfam" id="PF01656"/>
    </source>
</evidence>
<evidence type="ECO:0000256" key="2">
    <source>
        <dbReference type="ARBA" id="ARBA00022598"/>
    </source>
</evidence>
<comment type="pathway">
    <text evidence="7">Cofactor biosynthesis; adenosylcobalamin biosynthesis; cob(II)yrinate a,c-diamide from sirohydrochlorin (anaerobic route): step 10/10.</text>
</comment>
<dbReference type="EMBL" id="CP003620">
    <property type="protein sequence ID" value="AFZ14425.1"/>
    <property type="molecule type" value="Genomic_DNA"/>
</dbReference>
<dbReference type="PATRIC" id="fig|1173022.3.peg.3875"/>
<dbReference type="SUPFAM" id="SSF52317">
    <property type="entry name" value="Class I glutamine amidotransferase-like"/>
    <property type="match status" value="1"/>
</dbReference>
<dbReference type="Gene3D" id="3.40.50.880">
    <property type="match status" value="1"/>
</dbReference>
<proteinExistence type="inferred from homology"/>
<dbReference type="PANTHER" id="PTHR43873:SF1">
    <property type="entry name" value="COBYRINATE A,C-DIAMIDE SYNTHASE"/>
    <property type="match status" value="1"/>
</dbReference>
<feature type="domain" description="CobQ/CobB/MinD/ParA nucleotide binding" evidence="8">
    <location>
        <begin position="3"/>
        <end position="223"/>
    </location>
</feature>
<dbReference type="SUPFAM" id="SSF52540">
    <property type="entry name" value="P-loop containing nucleoside triphosphate hydrolases"/>
    <property type="match status" value="2"/>
</dbReference>